<keyword evidence="2" id="KW-0812">Transmembrane</keyword>
<dbReference type="InterPro" id="IPR011990">
    <property type="entry name" value="TPR-like_helical_dom_sf"/>
</dbReference>
<feature type="compositionally biased region" description="Polar residues" evidence="1">
    <location>
        <begin position="134"/>
        <end position="145"/>
    </location>
</feature>
<dbReference type="RefSeq" id="WP_186942466.1">
    <property type="nucleotide sequence ID" value="NZ_JACOGA010000011.1"/>
</dbReference>
<gene>
    <name evidence="3" type="ORF">H8K55_12810</name>
</gene>
<organism evidence="3 4">
    <name type="scientific">Undibacterium flavidum</name>
    <dbReference type="NCBI Taxonomy" id="2762297"/>
    <lineage>
        <taxon>Bacteria</taxon>
        <taxon>Pseudomonadati</taxon>
        <taxon>Pseudomonadota</taxon>
        <taxon>Betaproteobacteria</taxon>
        <taxon>Burkholderiales</taxon>
        <taxon>Oxalobacteraceae</taxon>
        <taxon>Undibacterium</taxon>
    </lineage>
</organism>
<evidence type="ECO:0000313" key="3">
    <source>
        <dbReference type="EMBL" id="MBC3874473.1"/>
    </source>
</evidence>
<keyword evidence="4" id="KW-1185">Reference proteome</keyword>
<name>A0ABR6YD67_9BURK</name>
<evidence type="ECO:0000256" key="2">
    <source>
        <dbReference type="SAM" id="Phobius"/>
    </source>
</evidence>
<protein>
    <submittedName>
        <fullName evidence="3">Sel1 repeat family protein</fullName>
    </submittedName>
</protein>
<dbReference type="Gene3D" id="1.25.40.10">
    <property type="entry name" value="Tetratricopeptide repeat domain"/>
    <property type="match status" value="1"/>
</dbReference>
<feature type="region of interest" description="Disordered" evidence="1">
    <location>
        <begin position="113"/>
        <end position="147"/>
    </location>
</feature>
<reference evidence="3 4" key="1">
    <citation type="submission" date="2020-08" db="EMBL/GenBank/DDBJ databases">
        <title>Novel species isolated from subtropical streams in China.</title>
        <authorList>
            <person name="Lu H."/>
        </authorList>
    </citation>
    <scope>NUCLEOTIDE SEQUENCE [LARGE SCALE GENOMIC DNA]</scope>
    <source>
        <strain evidence="3 4">LX15W</strain>
    </source>
</reference>
<dbReference type="SUPFAM" id="SSF81901">
    <property type="entry name" value="HCP-like"/>
    <property type="match status" value="1"/>
</dbReference>
<feature type="transmembrane region" description="Helical" evidence="2">
    <location>
        <begin position="345"/>
        <end position="364"/>
    </location>
</feature>
<keyword evidence="2" id="KW-0472">Membrane</keyword>
<dbReference type="Proteomes" id="UP000624279">
    <property type="component" value="Unassembled WGS sequence"/>
</dbReference>
<keyword evidence="2" id="KW-1133">Transmembrane helix</keyword>
<comment type="caution">
    <text evidence="3">The sequence shown here is derived from an EMBL/GenBank/DDBJ whole genome shotgun (WGS) entry which is preliminary data.</text>
</comment>
<evidence type="ECO:0000256" key="1">
    <source>
        <dbReference type="SAM" id="MobiDB-lite"/>
    </source>
</evidence>
<sequence>MFDIPAFFIDQRIDQDADERTIKRAYAKALKQIDQDNDLEGFQNLRESYERALAWERSKEWRAQYIAEQNAESAQIEDANLVDDQRVTQSSEIAPVVGELDLKSESAATQVANESTVNADEVISESTSEVSVAPEQNSQYQASNAEENDEEQTVYAIDIARHIFHEFLQHLNAKSEEVGQTESLLRLYLDDERLINVEIRDLFEWLIAGHLAQGWQAGNGDLFGAAVKCFAWNQDKHRLLRFDEFGYYLDRALDEMSAFNLQEEARSSRQVGLIRLARNDAPPTKQFLRENIYFIDDMLSSYPTWLAMVTKLDNLQTWHKRAEEYKFFQPPKIDFSGIKSKFDGFNIPPGVIVFIILILIKMIIGFSEPSKQPIVVDSRSSEATPIILSSEELFKKGELYFSPQFGGARDIDLAEVYWKRAAELGSKSAQLRLQELYANDLFGRKNIQESRRYSDMAGANKPSQ</sequence>
<dbReference type="EMBL" id="JACOGA010000011">
    <property type="protein sequence ID" value="MBC3874473.1"/>
    <property type="molecule type" value="Genomic_DNA"/>
</dbReference>
<evidence type="ECO:0000313" key="4">
    <source>
        <dbReference type="Proteomes" id="UP000624279"/>
    </source>
</evidence>
<accession>A0ABR6YD67</accession>
<proteinExistence type="predicted"/>